<protein>
    <submittedName>
        <fullName evidence="2">Putative capsid protein</fullName>
    </submittedName>
</protein>
<feature type="compositionally biased region" description="Polar residues" evidence="1">
    <location>
        <begin position="27"/>
        <end position="46"/>
    </location>
</feature>
<dbReference type="EMBL" id="MN661027">
    <property type="protein sequence ID" value="QHA33916.1"/>
    <property type="molecule type" value="Viral_cRNA"/>
</dbReference>
<feature type="compositionally biased region" description="Polar residues" evidence="1">
    <location>
        <begin position="1"/>
        <end position="17"/>
    </location>
</feature>
<evidence type="ECO:0000256" key="1">
    <source>
        <dbReference type="SAM" id="MobiDB-lite"/>
    </source>
</evidence>
<proteinExistence type="predicted"/>
<reference evidence="2" key="1">
    <citation type="submission" date="2019-10" db="EMBL/GenBank/DDBJ databases">
        <authorList>
            <person name="Nitsche A."/>
            <person name="Hankeln T."/>
            <person name="Acosta O."/>
            <person name="Velez I.D."/>
            <person name="Schiemann D.J."/>
        </authorList>
    </citation>
    <scope>NUCLEOTIDE SEQUENCE</scope>
    <source>
        <strain evidence="2">Cqvz 1759-4</strain>
    </source>
</reference>
<feature type="compositionally biased region" description="Basic and acidic residues" evidence="1">
    <location>
        <begin position="79"/>
        <end position="93"/>
    </location>
</feature>
<feature type="compositionally biased region" description="Polar residues" evidence="1">
    <location>
        <begin position="54"/>
        <end position="64"/>
    </location>
</feature>
<accession>A0A6B9KLU0</accession>
<feature type="region of interest" description="Disordered" evidence="1">
    <location>
        <begin position="1"/>
        <end position="113"/>
    </location>
</feature>
<evidence type="ECO:0000313" key="2">
    <source>
        <dbReference type="EMBL" id="QHA33916.1"/>
    </source>
</evidence>
<feature type="region of interest" description="Disordered" evidence="1">
    <location>
        <begin position="175"/>
        <end position="194"/>
    </location>
</feature>
<name>A0A6B9KLU0_9VIRU</name>
<sequence length="194" mass="20999">MSKPLNSNPSSIFSGGSESPIMMQPYGDTSTSTLRSADTSKTTRSNNEPEHSTKSAPTTPQHTAMSAIRSLIRSTANSPRKDQAAGVVHDRPKQLTQASQKGAGLSGVEPEQTVNDPLDEIRHMIKHLIEGNNRIAAAQARQAETVDGLFAEMRAISGAIMALRQEVNILKESSARFPSARPRSQIRAVHKYDP</sequence>
<organism evidence="2">
    <name type="scientific">Atrato Chu-like virus 1</name>
    <dbReference type="NCBI Taxonomy" id="2689322"/>
    <lineage>
        <taxon>Viruses</taxon>
        <taxon>Riboviria</taxon>
        <taxon>Orthornavirae</taxon>
        <taxon>Negarnaviricota</taxon>
        <taxon>Haploviricotina</taxon>
        <taxon>Monjiviricetes</taxon>
        <taxon>Jingchuvirales</taxon>
        <taxon>Chuviridae</taxon>
    </lineage>
</organism>